<proteinExistence type="predicted"/>
<dbReference type="PANTHER" id="PTHR31927:SF16">
    <property type="entry name" value="LP07342P"/>
    <property type="match status" value="1"/>
</dbReference>
<organism evidence="4 5">
    <name type="scientific">Ceutorhynchus assimilis</name>
    <name type="common">cabbage seed weevil</name>
    <dbReference type="NCBI Taxonomy" id="467358"/>
    <lineage>
        <taxon>Eukaryota</taxon>
        <taxon>Metazoa</taxon>
        <taxon>Ecdysozoa</taxon>
        <taxon>Arthropoda</taxon>
        <taxon>Hexapoda</taxon>
        <taxon>Insecta</taxon>
        <taxon>Pterygota</taxon>
        <taxon>Neoptera</taxon>
        <taxon>Endopterygota</taxon>
        <taxon>Coleoptera</taxon>
        <taxon>Polyphaga</taxon>
        <taxon>Cucujiformia</taxon>
        <taxon>Curculionidae</taxon>
        <taxon>Ceutorhynchinae</taxon>
        <taxon>Ceutorhynchus</taxon>
    </lineage>
</organism>
<dbReference type="GO" id="GO:0040003">
    <property type="term" value="P:chitin-based cuticle development"/>
    <property type="evidence" value="ECO:0007669"/>
    <property type="project" value="TreeGrafter"/>
</dbReference>
<dbReference type="InterPro" id="IPR004145">
    <property type="entry name" value="DUF243"/>
</dbReference>
<feature type="signal peptide" evidence="2">
    <location>
        <begin position="1"/>
        <end position="16"/>
    </location>
</feature>
<dbReference type="EMBL" id="OU892277">
    <property type="protein sequence ID" value="CAG9759507.1"/>
    <property type="molecule type" value="Genomic_DNA"/>
</dbReference>
<keyword evidence="5" id="KW-1185">Reference proteome</keyword>
<dbReference type="Pfam" id="PF03103">
    <property type="entry name" value="DUF243"/>
    <property type="match status" value="1"/>
</dbReference>
<feature type="compositionally biased region" description="Polar residues" evidence="1">
    <location>
        <begin position="393"/>
        <end position="406"/>
    </location>
</feature>
<dbReference type="Proteomes" id="UP001152799">
    <property type="component" value="Chromosome 1"/>
</dbReference>
<feature type="compositionally biased region" description="Polar residues" evidence="1">
    <location>
        <begin position="434"/>
        <end position="456"/>
    </location>
</feature>
<feature type="domain" description="DUF243" evidence="3">
    <location>
        <begin position="193"/>
        <end position="293"/>
    </location>
</feature>
<evidence type="ECO:0000256" key="1">
    <source>
        <dbReference type="SAM" id="MobiDB-lite"/>
    </source>
</evidence>
<dbReference type="OrthoDB" id="6762134at2759"/>
<dbReference type="PANTHER" id="PTHR31927">
    <property type="entry name" value="FI07246P-RELATED-RELATED"/>
    <property type="match status" value="1"/>
</dbReference>
<keyword evidence="2" id="KW-0732">Signal</keyword>
<dbReference type="GO" id="GO:0008010">
    <property type="term" value="F:structural constituent of chitin-based larval cuticle"/>
    <property type="evidence" value="ECO:0007669"/>
    <property type="project" value="TreeGrafter"/>
</dbReference>
<protein>
    <recommendedName>
        <fullName evidence="3">DUF243 domain-containing protein</fullName>
    </recommendedName>
</protein>
<accession>A0A9N9QI56</accession>
<evidence type="ECO:0000313" key="4">
    <source>
        <dbReference type="EMBL" id="CAG9759507.1"/>
    </source>
</evidence>
<gene>
    <name evidence="4" type="ORF">CEUTPL_LOCUS255</name>
</gene>
<dbReference type="AlphaFoldDB" id="A0A9N9QI56"/>
<feature type="compositionally biased region" description="Polar residues" evidence="1">
    <location>
        <begin position="362"/>
        <end position="386"/>
    </location>
</feature>
<evidence type="ECO:0000313" key="5">
    <source>
        <dbReference type="Proteomes" id="UP001152799"/>
    </source>
</evidence>
<dbReference type="GO" id="GO:0062129">
    <property type="term" value="C:chitin-based extracellular matrix"/>
    <property type="evidence" value="ECO:0007669"/>
    <property type="project" value="TreeGrafter"/>
</dbReference>
<feature type="region of interest" description="Disordered" evidence="1">
    <location>
        <begin position="362"/>
        <end position="456"/>
    </location>
</feature>
<name>A0A9N9QI56_9CUCU</name>
<evidence type="ECO:0000259" key="3">
    <source>
        <dbReference type="SMART" id="SM00690"/>
    </source>
</evidence>
<feature type="chain" id="PRO_5040409013" description="DUF243 domain-containing protein" evidence="2">
    <location>
        <begin position="17"/>
        <end position="456"/>
    </location>
</feature>
<reference evidence="4" key="1">
    <citation type="submission" date="2022-01" db="EMBL/GenBank/DDBJ databases">
        <authorList>
            <person name="King R."/>
        </authorList>
    </citation>
    <scope>NUCLEOTIDE SEQUENCE</scope>
</reference>
<sequence>MNIFLLVTTLVALAIAAPKPDCNCNHSGTLEFNSGSSLSNEYSNKPSVSFVPYSQQQPANSYNYQSENSASPNLGTSYGRASSGVNQGSPNYSFGSGGSALGNGATYGQSSSSVGSFKSDSRANQGNNNYNYGSGVSTLGNGASDGQSYSSVSSSLASDFGANQGNSNYNFGSANSDSVVTNAEASASAAASASVTKQLYFFEAPHDDDEVVKARYDLPSLPPKKTYKIIFIKAPAYKTQATINLPAPPQNDEKTLVYVLVKKPETDAKLQTKNAAPSQPTKPEVFFIKYKTQNEAQDAIAQIQGKYGATGQVIANLPAGSQAVVKSSDGHIVQKPQFVHINSVNGVVDGDHAASHISEAISNSNVAPQSSPNYVPIEQSSSQGENTSGGGISQSPTYVSLGQSSDGGEARTYSGSSGSAGVSYQLGNVGGQQEGSSVIVSSAEGASTTDSNNCDH</sequence>
<feature type="compositionally biased region" description="Low complexity" evidence="1">
    <location>
        <begin position="414"/>
        <end position="423"/>
    </location>
</feature>
<dbReference type="SMART" id="SM00690">
    <property type="entry name" value="DM5"/>
    <property type="match status" value="1"/>
</dbReference>
<feature type="region of interest" description="Disordered" evidence="1">
    <location>
        <begin position="59"/>
        <end position="82"/>
    </location>
</feature>
<evidence type="ECO:0000256" key="2">
    <source>
        <dbReference type="SAM" id="SignalP"/>
    </source>
</evidence>